<dbReference type="EMBL" id="CP162599">
    <property type="protein sequence ID" value="XDK32173.1"/>
    <property type="molecule type" value="Genomic_DNA"/>
</dbReference>
<evidence type="ECO:0000256" key="5">
    <source>
        <dbReference type="SAM" id="Phobius"/>
    </source>
</evidence>
<feature type="domain" description="O-antigen ligase-related" evidence="6">
    <location>
        <begin position="194"/>
        <end position="327"/>
    </location>
</feature>
<protein>
    <submittedName>
        <fullName evidence="7">O-antigen ligase family protein</fullName>
    </submittedName>
</protein>
<keyword evidence="4 5" id="KW-0472">Membrane</keyword>
<comment type="subcellular location">
    <subcellularLocation>
        <location evidence="1">Membrane</location>
        <topology evidence="1">Multi-pass membrane protein</topology>
    </subcellularLocation>
</comment>
<feature type="transmembrane region" description="Helical" evidence="5">
    <location>
        <begin position="119"/>
        <end position="137"/>
    </location>
</feature>
<keyword evidence="7" id="KW-0436">Ligase</keyword>
<feature type="transmembrane region" description="Helical" evidence="5">
    <location>
        <begin position="88"/>
        <end position="107"/>
    </location>
</feature>
<feature type="transmembrane region" description="Helical" evidence="5">
    <location>
        <begin position="345"/>
        <end position="378"/>
    </location>
</feature>
<keyword evidence="3 5" id="KW-1133">Transmembrane helix</keyword>
<evidence type="ECO:0000256" key="4">
    <source>
        <dbReference type="ARBA" id="ARBA00023136"/>
    </source>
</evidence>
<accession>A0AB39HQV9</accession>
<keyword evidence="2 5" id="KW-0812">Transmembrane</keyword>
<dbReference type="RefSeq" id="WP_368652894.1">
    <property type="nucleotide sequence ID" value="NZ_CP162599.1"/>
</dbReference>
<evidence type="ECO:0000256" key="2">
    <source>
        <dbReference type="ARBA" id="ARBA00022692"/>
    </source>
</evidence>
<feature type="transmembrane region" description="Helical" evidence="5">
    <location>
        <begin position="40"/>
        <end position="58"/>
    </location>
</feature>
<evidence type="ECO:0000256" key="1">
    <source>
        <dbReference type="ARBA" id="ARBA00004141"/>
    </source>
</evidence>
<proteinExistence type="predicted"/>
<evidence type="ECO:0000313" key="7">
    <source>
        <dbReference type="EMBL" id="XDK32173.1"/>
    </source>
</evidence>
<dbReference type="GO" id="GO:0016020">
    <property type="term" value="C:membrane"/>
    <property type="evidence" value="ECO:0007669"/>
    <property type="project" value="UniProtKB-SubCell"/>
</dbReference>
<feature type="transmembrane region" description="Helical" evidence="5">
    <location>
        <begin position="65"/>
        <end position="82"/>
    </location>
</feature>
<evidence type="ECO:0000256" key="3">
    <source>
        <dbReference type="ARBA" id="ARBA00022989"/>
    </source>
</evidence>
<organism evidence="7">
    <name type="scientific">Ornithinibacillus sp. 4-3</name>
    <dbReference type="NCBI Taxonomy" id="3231488"/>
    <lineage>
        <taxon>Bacteria</taxon>
        <taxon>Bacillati</taxon>
        <taxon>Bacillota</taxon>
        <taxon>Bacilli</taxon>
        <taxon>Bacillales</taxon>
        <taxon>Bacillaceae</taxon>
        <taxon>Ornithinibacillus</taxon>
    </lineage>
</organism>
<evidence type="ECO:0000259" key="6">
    <source>
        <dbReference type="Pfam" id="PF04932"/>
    </source>
</evidence>
<name>A0AB39HQV9_9BACI</name>
<feature type="transmembrane region" description="Helical" evidence="5">
    <location>
        <begin position="189"/>
        <end position="218"/>
    </location>
</feature>
<dbReference type="GO" id="GO:0016874">
    <property type="term" value="F:ligase activity"/>
    <property type="evidence" value="ECO:0007669"/>
    <property type="project" value="UniProtKB-KW"/>
</dbReference>
<dbReference type="AlphaFoldDB" id="A0AB39HQV9"/>
<gene>
    <name evidence="7" type="ORF">AB4Y30_14310</name>
</gene>
<feature type="transmembrane region" description="Helical" evidence="5">
    <location>
        <begin position="163"/>
        <end position="180"/>
    </location>
</feature>
<feature type="transmembrane region" description="Helical" evidence="5">
    <location>
        <begin position="310"/>
        <end position="333"/>
    </location>
</feature>
<feature type="transmembrane region" description="Helical" evidence="5">
    <location>
        <begin position="238"/>
        <end position="261"/>
    </location>
</feature>
<dbReference type="Pfam" id="PF04932">
    <property type="entry name" value="Wzy_C"/>
    <property type="match status" value="1"/>
</dbReference>
<sequence>MRFDSIFINKKNIIFILFLLISLFLLIEPVVFVFTELHTLFRIGQVIVIFICIFLFFVKKCDFKFLILTLIFFFYQIIVTLLNDGAIVKVVTTMIPVVGMVLLLQYAIERNYFLTIKALYMYFSIIVYINYLLMIIYPEGILQATKYRTQDVGYNFLSVNNQLGSYLLIAALISILYCILKKKVTLNAVFLNIVVYMTLLNVWSVTSIIWLTFFYGFYFLMSRKNKVLKWKKYFSFMLLAHILIVVLEIQKIFSFLIVDFFEKDITLSGRTRIWELAIQEIKKTFIFGYGEIQDARYITIGTAEFNAHNIFLQVMLQGGFILLMLFLMLMIYSLNKTALSQNNKIASILIISVITLWGMMITEVYSILLQLLVLFLVYNCKKFIVAERIPNINRVMYVENKSY</sequence>
<feature type="transmembrane region" description="Helical" evidence="5">
    <location>
        <begin position="12"/>
        <end position="34"/>
    </location>
</feature>
<reference evidence="7" key="1">
    <citation type="submission" date="2024-07" db="EMBL/GenBank/DDBJ databases">
        <title>Halotolerant mesophilic bacterium Ornithinibacillus sp. 4-3, sp. nov., isolated from soil.</title>
        <authorList>
            <person name="Sidarenka A.V."/>
            <person name="Guliayeva D.E."/>
            <person name="Leanovich S.I."/>
            <person name="Hileuskaya K.S."/>
            <person name="Akhremchuk A.E."/>
            <person name="Sikolenko M.A."/>
            <person name="Valentovich L.N."/>
        </authorList>
    </citation>
    <scope>NUCLEOTIDE SEQUENCE</scope>
    <source>
        <strain evidence="7">4-3</strain>
    </source>
</reference>
<dbReference type="InterPro" id="IPR007016">
    <property type="entry name" value="O-antigen_ligase-rel_domated"/>
</dbReference>